<keyword evidence="5" id="KW-1185">Reference proteome</keyword>
<evidence type="ECO:0000313" key="5">
    <source>
        <dbReference type="Proteomes" id="UP000217726"/>
    </source>
</evidence>
<dbReference type="RefSeq" id="WP_096711286.1">
    <property type="nucleotide sequence ID" value="NZ_OBDR01000001.1"/>
</dbReference>
<dbReference type="Pfam" id="PF00534">
    <property type="entry name" value="Glycos_transf_1"/>
    <property type="match status" value="1"/>
</dbReference>
<dbReference type="Gene3D" id="3.40.50.2000">
    <property type="entry name" value="Glycogen Phosphorylase B"/>
    <property type="match status" value="2"/>
</dbReference>
<reference evidence="4 6" key="3">
    <citation type="submission" date="2019-03" db="EMBL/GenBank/DDBJ databases">
        <title>Subsurface microbial communities from deep shales in Ohio and West Virginia, USA.</title>
        <authorList>
            <person name="Wrighton K."/>
        </authorList>
    </citation>
    <scope>NUCLEOTIDE SEQUENCE [LARGE SCALE GENOMIC DNA]</scope>
    <source>
        <strain evidence="4 6">WG1_MB</strain>
    </source>
</reference>
<dbReference type="InterPro" id="IPR050194">
    <property type="entry name" value="Glycosyltransferase_grp1"/>
</dbReference>
<evidence type="ECO:0000313" key="4">
    <source>
        <dbReference type="EMBL" id="TCL11000.1"/>
    </source>
</evidence>
<dbReference type="Pfam" id="PF13439">
    <property type="entry name" value="Glyco_transf_4"/>
    <property type="match status" value="1"/>
</dbReference>
<dbReference type="Proteomes" id="UP000295404">
    <property type="component" value="Unassembled WGS sequence"/>
</dbReference>
<dbReference type="GO" id="GO:0016757">
    <property type="term" value="F:glycosyltransferase activity"/>
    <property type="evidence" value="ECO:0007669"/>
    <property type="project" value="InterPro"/>
</dbReference>
<dbReference type="SUPFAM" id="SSF53756">
    <property type="entry name" value="UDP-Glycosyltransferase/glycogen phosphorylase"/>
    <property type="match status" value="1"/>
</dbReference>
<reference evidence="5" key="2">
    <citation type="submission" date="2017-09" db="EMBL/GenBank/DDBJ databases">
        <authorList>
            <person name="Varghese N."/>
            <person name="Submissions S."/>
        </authorList>
    </citation>
    <scope>NUCLEOTIDE SEQUENCE [LARGE SCALE GENOMIC DNA]</scope>
    <source>
        <strain evidence="5">WG-1MB</strain>
    </source>
</reference>
<organism evidence="3 5">
    <name type="scientific">Methanohalophilus euhalobius</name>
    <dbReference type="NCBI Taxonomy" id="51203"/>
    <lineage>
        <taxon>Archaea</taxon>
        <taxon>Methanobacteriati</taxon>
        <taxon>Methanobacteriota</taxon>
        <taxon>Stenosarchaea group</taxon>
        <taxon>Methanomicrobia</taxon>
        <taxon>Methanosarcinales</taxon>
        <taxon>Methanosarcinaceae</taxon>
        <taxon>Methanohalophilus</taxon>
    </lineage>
</organism>
<dbReference type="PANTHER" id="PTHR45947">
    <property type="entry name" value="SULFOQUINOVOSYL TRANSFERASE SQD2"/>
    <property type="match status" value="1"/>
</dbReference>
<gene>
    <name evidence="4" type="ORF">C7960_0093</name>
    <name evidence="3" type="ORF">SAMN06295989_10161</name>
</gene>
<accession>A0A285EKQ1</accession>
<evidence type="ECO:0000259" key="2">
    <source>
        <dbReference type="Pfam" id="PF13439"/>
    </source>
</evidence>
<dbReference type="AlphaFoldDB" id="A0A285EKQ1"/>
<dbReference type="InterPro" id="IPR001296">
    <property type="entry name" value="Glyco_trans_1"/>
</dbReference>
<evidence type="ECO:0000313" key="6">
    <source>
        <dbReference type="Proteomes" id="UP000295404"/>
    </source>
</evidence>
<dbReference type="OrthoDB" id="132546at2157"/>
<dbReference type="CDD" id="cd03801">
    <property type="entry name" value="GT4_PimA-like"/>
    <property type="match status" value="1"/>
</dbReference>
<evidence type="ECO:0000313" key="3">
    <source>
        <dbReference type="EMBL" id="SNX99600.1"/>
    </source>
</evidence>
<proteinExistence type="predicted"/>
<feature type="domain" description="Glycosyltransferase subfamily 4-like N-terminal" evidence="2">
    <location>
        <begin position="33"/>
        <end position="203"/>
    </location>
</feature>
<dbReference type="InterPro" id="IPR028098">
    <property type="entry name" value="Glyco_trans_4-like_N"/>
</dbReference>
<sequence>MKCGGIITVFSLRKPDSGVNIGILSYEYPPNFYGGVGIHVGEVTRSLAIGNNQVHVFTSNVQESNEQLIRNLWVHGPTELHYQASNNFSAAYKKIQTNINVAAMVKKQFSGGSLDLLHSHGGLIQLATTLSKESTQLPLVMTAHSIDINRTKPDGLSVMMESNVVGMVDRFIAVSKSIQEELEQTFGIEHDKITIIPNGVDSETFKHQNADDIKRKYKLDNRFVVLFVGRNDSQKGVMYLVDAVRRLQKDIPEIMLVMVGQPDIYHDKHILCLPHVDKHELIKLYSLSDVFVLPSIYEPFGIVLIEAMACETACIGTRVGGIPDIIDHNRTGVLVEPESCASIAEAIDRLYHDPEKRCLMGKRGREKVISYFDWQNIAKKTGEVYQQVLN</sequence>
<dbReference type="EMBL" id="SMMS01000001">
    <property type="protein sequence ID" value="TCL11000.1"/>
    <property type="molecule type" value="Genomic_DNA"/>
</dbReference>
<feature type="domain" description="Glycosyl transferase family 1" evidence="1">
    <location>
        <begin position="211"/>
        <end position="366"/>
    </location>
</feature>
<protein>
    <submittedName>
        <fullName evidence="3">Glycogen synthase (ADP-glucose)</fullName>
    </submittedName>
</protein>
<name>A0A285EKQ1_9EURY</name>
<evidence type="ECO:0000259" key="1">
    <source>
        <dbReference type="Pfam" id="PF00534"/>
    </source>
</evidence>
<dbReference type="Proteomes" id="UP000217726">
    <property type="component" value="Unassembled WGS sequence"/>
</dbReference>
<dbReference type="EMBL" id="OBDR01000001">
    <property type="protein sequence ID" value="SNX99600.1"/>
    <property type="molecule type" value="Genomic_DNA"/>
</dbReference>
<dbReference type="PANTHER" id="PTHR45947:SF3">
    <property type="entry name" value="SULFOQUINOVOSYL TRANSFERASE SQD2"/>
    <property type="match status" value="1"/>
</dbReference>
<reference evidence="3" key="1">
    <citation type="submission" date="2017-09" db="EMBL/GenBank/DDBJ databases">
        <authorList>
            <person name="Ehlers B."/>
            <person name="Leendertz F.H."/>
        </authorList>
    </citation>
    <scope>NUCLEOTIDE SEQUENCE [LARGE SCALE GENOMIC DNA]</scope>
    <source>
        <strain evidence="3">WG-1MB</strain>
    </source>
</reference>